<organism evidence="1">
    <name type="scientific">Spodoptera frugiperda</name>
    <name type="common">Fall armyworm</name>
    <dbReference type="NCBI Taxonomy" id="7108"/>
    <lineage>
        <taxon>Eukaryota</taxon>
        <taxon>Metazoa</taxon>
        <taxon>Ecdysozoa</taxon>
        <taxon>Arthropoda</taxon>
        <taxon>Hexapoda</taxon>
        <taxon>Insecta</taxon>
        <taxon>Pterygota</taxon>
        <taxon>Neoptera</taxon>
        <taxon>Endopterygota</taxon>
        <taxon>Lepidoptera</taxon>
        <taxon>Glossata</taxon>
        <taxon>Ditrysia</taxon>
        <taxon>Noctuoidea</taxon>
        <taxon>Noctuidae</taxon>
        <taxon>Amphipyrinae</taxon>
        <taxon>Spodoptera</taxon>
    </lineage>
</organism>
<dbReference type="EMBL" id="ODYU01010402">
    <property type="protein sequence ID" value="SOQ55479.1"/>
    <property type="molecule type" value="Genomic_DNA"/>
</dbReference>
<evidence type="ECO:0000313" key="1">
    <source>
        <dbReference type="EMBL" id="SOQ55479.1"/>
    </source>
</evidence>
<reference evidence="1" key="1">
    <citation type="submission" date="2016-07" db="EMBL/GenBank/DDBJ databases">
        <authorList>
            <person name="Bretaudeau A."/>
        </authorList>
    </citation>
    <scope>NUCLEOTIDE SEQUENCE</scope>
    <source>
        <strain evidence="1">Rice</strain>
        <tissue evidence="1">Whole body</tissue>
    </source>
</reference>
<sequence>MTSEKLKCVFCKDRNGKIITFLEDKLKKCKEVLQLKYDSVQLPEEVNDTDGYRRFCYNNFTALMAKYRNLSEVNLSSTVDLPSTFSSTPILNTAVDYSETLPDNTSKNFEIEVDIQEIDTFNIMIEPHSVVNIETNSNVKQICFFFCGKDRKQSKGKQQTLYSSNDTNIYKNIAEWMKKLSNQELLGKIENLQSKCETIFYHHSCELVYLNDYKKVIADDNPQTSWHDNRNIHQSILKKNEEVITNKKSLLLSSLCDTYNDELILQTQSDINLMTNHYLEGKLLKQFKKSIKIISKNKKK</sequence>
<proteinExistence type="predicted"/>
<dbReference type="AlphaFoldDB" id="A0A2H1WQY2"/>
<name>A0A2H1WQY2_SPOFR</name>
<gene>
    <name evidence="1" type="ORF">SFRICE_024034</name>
</gene>
<protein>
    <submittedName>
        <fullName evidence="1">SFRICE_024034</fullName>
    </submittedName>
</protein>
<accession>A0A2H1WQY2</accession>